<gene>
    <name evidence="1" type="ORF">BZM27_52220</name>
</gene>
<reference evidence="1 2" key="1">
    <citation type="submission" date="2017-02" db="EMBL/GenBank/DDBJ databases">
        <title>Paraburkholderia sophoroidis sp. nov. and Paraburkholderia steynii sp. nov. rhizobial symbionts of the fynbos legume Hypocalyptus sophoroides.</title>
        <authorList>
            <person name="Steenkamp E.T."/>
            <person name="Beukes C.W."/>
            <person name="Van Zyl E."/>
            <person name="Avontuur J."/>
            <person name="Chan W.Y."/>
            <person name="Hassen A."/>
            <person name="Palmer M."/>
            <person name="Mthombeni L."/>
            <person name="Phalane F."/>
            <person name="Sereme K."/>
            <person name="Venter S.N."/>
        </authorList>
    </citation>
    <scope>NUCLEOTIDE SEQUENCE [LARGE SCALE GENOMIC DNA]</scope>
    <source>
        <strain evidence="1 2">HC1.1ba</strain>
    </source>
</reference>
<accession>A0A4R0X7W7</accession>
<evidence type="ECO:0000313" key="2">
    <source>
        <dbReference type="Proteomes" id="UP000294200"/>
    </source>
</evidence>
<dbReference type="EMBL" id="MWML01000620">
    <property type="protein sequence ID" value="TCG02927.1"/>
    <property type="molecule type" value="Genomic_DNA"/>
</dbReference>
<proteinExistence type="predicted"/>
<keyword evidence="2" id="KW-1185">Reference proteome</keyword>
<dbReference type="AlphaFoldDB" id="A0A4R0X7W7"/>
<sequence>MTADFKTLWRDSSLANRERKRLLAYIVEDITLVKLPDEGTTKIHVRFKAGKTETLTAQNPKTSAQQVKTQPEVLELIDKLIDAYMLSDCAAP</sequence>
<name>A0A4R0X7W7_9BURK</name>
<protein>
    <submittedName>
        <fullName evidence="1">Uncharacterized protein</fullName>
    </submittedName>
</protein>
<evidence type="ECO:0000313" key="1">
    <source>
        <dbReference type="EMBL" id="TCG02927.1"/>
    </source>
</evidence>
<organism evidence="1 2">
    <name type="scientific">Paraburkholderia steynii</name>
    <dbReference type="NCBI Taxonomy" id="1245441"/>
    <lineage>
        <taxon>Bacteria</taxon>
        <taxon>Pseudomonadati</taxon>
        <taxon>Pseudomonadota</taxon>
        <taxon>Betaproteobacteria</taxon>
        <taxon>Burkholderiales</taxon>
        <taxon>Burkholderiaceae</taxon>
        <taxon>Paraburkholderia</taxon>
    </lineage>
</organism>
<dbReference type="Proteomes" id="UP000294200">
    <property type="component" value="Unassembled WGS sequence"/>
</dbReference>
<comment type="caution">
    <text evidence="1">The sequence shown here is derived from an EMBL/GenBank/DDBJ whole genome shotgun (WGS) entry which is preliminary data.</text>
</comment>